<comment type="catalytic activity">
    <reaction evidence="8">
        <text>L-tyrosyl-[protein] + UTP = O-(5'-uridylyl)-L-tyrosyl-[protein] + diphosphate</text>
        <dbReference type="Rhea" id="RHEA:83887"/>
        <dbReference type="Rhea" id="RHEA-COMP:10136"/>
        <dbReference type="Rhea" id="RHEA-COMP:20238"/>
        <dbReference type="ChEBI" id="CHEBI:33019"/>
        <dbReference type="ChEBI" id="CHEBI:46398"/>
        <dbReference type="ChEBI" id="CHEBI:46858"/>
        <dbReference type="ChEBI" id="CHEBI:90602"/>
    </reaction>
</comment>
<accession>A0ABP8Q083</accession>
<dbReference type="PANTHER" id="PTHR32057:SF14">
    <property type="entry name" value="PROTEIN ADENYLYLTRANSFERASE SELO, MITOCHONDRIAL"/>
    <property type="match status" value="1"/>
</dbReference>
<keyword evidence="8" id="KW-0464">Manganese</keyword>
<dbReference type="Pfam" id="PF02696">
    <property type="entry name" value="SelO"/>
    <property type="match status" value="1"/>
</dbReference>
<comment type="catalytic activity">
    <reaction evidence="8">
        <text>L-seryl-[protein] + UTP = O-(5'-uridylyl)-L-seryl-[protein] + diphosphate</text>
        <dbReference type="Rhea" id="RHEA:64604"/>
        <dbReference type="Rhea" id="RHEA-COMP:9863"/>
        <dbReference type="Rhea" id="RHEA-COMP:16635"/>
        <dbReference type="ChEBI" id="CHEBI:29999"/>
        <dbReference type="ChEBI" id="CHEBI:33019"/>
        <dbReference type="ChEBI" id="CHEBI:46398"/>
        <dbReference type="ChEBI" id="CHEBI:156051"/>
    </reaction>
</comment>
<feature type="binding site" evidence="8">
    <location>
        <position position="276"/>
    </location>
    <ligand>
        <name>Mg(2+)</name>
        <dbReference type="ChEBI" id="CHEBI:18420"/>
    </ligand>
</feature>
<evidence type="ECO:0000256" key="1">
    <source>
        <dbReference type="ARBA" id="ARBA00009747"/>
    </source>
</evidence>
<dbReference type="EMBL" id="BAABGQ010000004">
    <property type="protein sequence ID" value="GAA4495537.1"/>
    <property type="molecule type" value="Genomic_DNA"/>
</dbReference>
<evidence type="ECO:0000313" key="10">
    <source>
        <dbReference type="EMBL" id="GAA4495537.1"/>
    </source>
</evidence>
<dbReference type="HAMAP" id="MF_00692">
    <property type="entry name" value="SelO"/>
    <property type="match status" value="1"/>
</dbReference>
<dbReference type="EC" id="2.7.7.-" evidence="8"/>
<keyword evidence="7 8" id="KW-0460">Magnesium</keyword>
<feature type="binding site" evidence="8">
    <location>
        <position position="285"/>
    </location>
    <ligand>
        <name>ATP</name>
        <dbReference type="ChEBI" id="CHEBI:30616"/>
    </ligand>
</feature>
<evidence type="ECO:0000256" key="2">
    <source>
        <dbReference type="ARBA" id="ARBA00022679"/>
    </source>
</evidence>
<feature type="active site" description="Proton acceptor" evidence="8">
    <location>
        <position position="275"/>
    </location>
</feature>
<dbReference type="RefSeq" id="WP_208132452.1">
    <property type="nucleotide sequence ID" value="NZ_BAABGQ010000004.1"/>
</dbReference>
<dbReference type="PANTHER" id="PTHR32057">
    <property type="entry name" value="PROTEIN ADENYLYLTRANSFERASE SELO, MITOCHONDRIAL"/>
    <property type="match status" value="1"/>
</dbReference>
<keyword evidence="6 8" id="KW-0067">ATP-binding</keyword>
<feature type="binding site" evidence="8">
    <location>
        <position position="108"/>
    </location>
    <ligand>
        <name>ATP</name>
        <dbReference type="ChEBI" id="CHEBI:30616"/>
    </ligand>
</feature>
<evidence type="ECO:0000256" key="4">
    <source>
        <dbReference type="ARBA" id="ARBA00022723"/>
    </source>
</evidence>
<feature type="binding site" evidence="8">
    <location>
        <position position="105"/>
    </location>
    <ligand>
        <name>ATP</name>
        <dbReference type="ChEBI" id="CHEBI:30616"/>
    </ligand>
</feature>
<keyword evidence="4 8" id="KW-0479">Metal-binding</keyword>
<evidence type="ECO:0000313" key="11">
    <source>
        <dbReference type="Proteomes" id="UP001501243"/>
    </source>
</evidence>
<name>A0ABP8Q083_9BACT</name>
<feature type="binding site" evidence="8">
    <location>
        <position position="107"/>
    </location>
    <ligand>
        <name>ATP</name>
        <dbReference type="ChEBI" id="CHEBI:30616"/>
    </ligand>
</feature>
<comment type="catalytic activity">
    <reaction evidence="8">
        <text>L-histidyl-[protein] + UTP = N(tele)-(5'-uridylyl)-L-histidyl-[protein] + diphosphate</text>
        <dbReference type="Rhea" id="RHEA:83891"/>
        <dbReference type="Rhea" id="RHEA-COMP:9745"/>
        <dbReference type="Rhea" id="RHEA-COMP:20239"/>
        <dbReference type="ChEBI" id="CHEBI:29979"/>
        <dbReference type="ChEBI" id="CHEBI:33019"/>
        <dbReference type="ChEBI" id="CHEBI:46398"/>
        <dbReference type="ChEBI" id="CHEBI:233474"/>
    </reaction>
</comment>
<reference evidence="11" key="1">
    <citation type="journal article" date="2019" name="Int. J. Syst. Evol. Microbiol.">
        <title>The Global Catalogue of Microorganisms (GCM) 10K type strain sequencing project: providing services to taxonomists for standard genome sequencing and annotation.</title>
        <authorList>
            <consortium name="The Broad Institute Genomics Platform"/>
            <consortium name="The Broad Institute Genome Sequencing Center for Infectious Disease"/>
            <person name="Wu L."/>
            <person name="Ma J."/>
        </authorList>
    </citation>
    <scope>NUCLEOTIDE SEQUENCE [LARGE SCALE GENOMIC DNA]</scope>
    <source>
        <strain evidence="11">JCM 17841</strain>
    </source>
</reference>
<evidence type="ECO:0000256" key="7">
    <source>
        <dbReference type="ARBA" id="ARBA00022842"/>
    </source>
</evidence>
<organism evidence="10 11">
    <name type="scientific">Hymenobacter ginsengisoli</name>
    <dbReference type="NCBI Taxonomy" id="1051626"/>
    <lineage>
        <taxon>Bacteria</taxon>
        <taxon>Pseudomonadati</taxon>
        <taxon>Bacteroidota</taxon>
        <taxon>Cytophagia</taxon>
        <taxon>Cytophagales</taxon>
        <taxon>Hymenobacteraceae</taxon>
        <taxon>Hymenobacter</taxon>
    </lineage>
</organism>
<feature type="binding site" evidence="8">
    <location>
        <position position="141"/>
    </location>
    <ligand>
        <name>ATP</name>
        <dbReference type="ChEBI" id="CHEBI:30616"/>
    </ligand>
</feature>
<protein>
    <recommendedName>
        <fullName evidence="8">Protein nucleotidyltransferase YdiU</fullName>
        <ecNumber evidence="8">2.7.7.-</ecNumber>
    </recommendedName>
    <alternativeName>
        <fullName evidence="8">Protein adenylyltransferase YdiU</fullName>
        <ecNumber evidence="8">2.7.7.108</ecNumber>
    </alternativeName>
    <alternativeName>
        <fullName evidence="8">Protein uridylyltransferase YdiU</fullName>
        <ecNumber evidence="8">2.7.7.-</ecNumber>
    </alternativeName>
</protein>
<dbReference type="EC" id="2.7.7.108" evidence="8"/>
<feature type="binding site" evidence="8">
    <location>
        <position position="205"/>
    </location>
    <ligand>
        <name>ATP</name>
        <dbReference type="ChEBI" id="CHEBI:30616"/>
    </ligand>
</feature>
<evidence type="ECO:0000256" key="3">
    <source>
        <dbReference type="ARBA" id="ARBA00022695"/>
    </source>
</evidence>
<feature type="compositionally biased region" description="Basic and acidic residues" evidence="9">
    <location>
        <begin position="516"/>
        <end position="525"/>
    </location>
</feature>
<keyword evidence="3 8" id="KW-0548">Nucleotidyltransferase</keyword>
<feature type="region of interest" description="Disordered" evidence="9">
    <location>
        <begin position="515"/>
        <end position="534"/>
    </location>
</feature>
<comment type="catalytic activity">
    <reaction evidence="8">
        <text>L-threonyl-[protein] + ATP = 3-O-(5'-adenylyl)-L-threonyl-[protein] + diphosphate</text>
        <dbReference type="Rhea" id="RHEA:54292"/>
        <dbReference type="Rhea" id="RHEA-COMP:11060"/>
        <dbReference type="Rhea" id="RHEA-COMP:13847"/>
        <dbReference type="ChEBI" id="CHEBI:30013"/>
        <dbReference type="ChEBI" id="CHEBI:30616"/>
        <dbReference type="ChEBI" id="CHEBI:33019"/>
        <dbReference type="ChEBI" id="CHEBI:138113"/>
        <dbReference type="EC" id="2.7.7.108"/>
    </reaction>
</comment>
<comment type="catalytic activity">
    <reaction evidence="8">
        <text>L-tyrosyl-[protein] + ATP = O-(5'-adenylyl)-L-tyrosyl-[protein] + diphosphate</text>
        <dbReference type="Rhea" id="RHEA:54288"/>
        <dbReference type="Rhea" id="RHEA-COMP:10136"/>
        <dbReference type="Rhea" id="RHEA-COMP:13846"/>
        <dbReference type="ChEBI" id="CHEBI:30616"/>
        <dbReference type="ChEBI" id="CHEBI:33019"/>
        <dbReference type="ChEBI" id="CHEBI:46858"/>
        <dbReference type="ChEBI" id="CHEBI:83624"/>
        <dbReference type="EC" id="2.7.7.108"/>
    </reaction>
</comment>
<dbReference type="Proteomes" id="UP001501243">
    <property type="component" value="Unassembled WGS sequence"/>
</dbReference>
<evidence type="ECO:0000256" key="9">
    <source>
        <dbReference type="SAM" id="MobiDB-lite"/>
    </source>
</evidence>
<comment type="catalytic activity">
    <reaction evidence="8">
        <text>L-seryl-[protein] + ATP = 3-O-(5'-adenylyl)-L-seryl-[protein] + diphosphate</text>
        <dbReference type="Rhea" id="RHEA:58120"/>
        <dbReference type="Rhea" id="RHEA-COMP:9863"/>
        <dbReference type="Rhea" id="RHEA-COMP:15073"/>
        <dbReference type="ChEBI" id="CHEBI:29999"/>
        <dbReference type="ChEBI" id="CHEBI:30616"/>
        <dbReference type="ChEBI" id="CHEBI:33019"/>
        <dbReference type="ChEBI" id="CHEBI:142516"/>
        <dbReference type="EC" id="2.7.7.108"/>
    </reaction>
</comment>
<sequence length="534" mass="58640">MPTLPLDEVTFENPFVEELRGEEAGPSGSRQVPGYCYSRVRPTPVPAPRLLAWSDELGELLGLARPSERSAALNILAGNILTPSMKPFAARYGGHQFGNWAGQLGDGRAISLGQVPAVDGRRWEIQLKGAGPTPYSRRADGRAVLRSSLREFLCSEAMHHLGLPTTRALSLVSTGAEVVRDMFYDGHPAPEPGAIVARVAPTFIRFGNFQLMAASGEMDNLRALADYTIRHHYPELGEPSPAVYEQWFAEVARRTAVLVAHWMTVGFVHGVLNTDNMSILGLTIDYGPYGWLEPYDPDWTPNTTDFNSRRYAFGQQPRVGLWNLMALAQALGPLVADVQALRPSLDLYAHTLATTQHELLLRKLGLTPKEPAADRALTEALPEALAGPQVDMTIFFRQLSHLVPGLLTGSSADEEALFRGLLAQAAYEAAPAEDQALLDWLARYAQRLRQETADPEAIRTGMLAANPKYVLRNYLAQRAIEAAETGDLLPLNTLFEVLKTPFDEHPAYETLAAKRQRPEWARDKPGSATLSCSS</sequence>
<feature type="binding site" evidence="8">
    <location>
        <position position="198"/>
    </location>
    <ligand>
        <name>ATP</name>
        <dbReference type="ChEBI" id="CHEBI:30616"/>
    </ligand>
</feature>
<comment type="function">
    <text evidence="8">Nucleotidyltransferase involved in the post-translational modification of proteins. It can catalyze the addition of adenosine monophosphate (AMP) or uridine monophosphate (UMP) to a protein, resulting in modifications known as AMPylation and UMPylation.</text>
</comment>
<evidence type="ECO:0000256" key="5">
    <source>
        <dbReference type="ARBA" id="ARBA00022741"/>
    </source>
</evidence>
<comment type="caution">
    <text evidence="10">The sequence shown here is derived from an EMBL/GenBank/DDBJ whole genome shotgun (WGS) entry which is preliminary data.</text>
</comment>
<feature type="binding site" evidence="8">
    <location>
        <position position="285"/>
    </location>
    <ligand>
        <name>Mg(2+)</name>
        <dbReference type="ChEBI" id="CHEBI:18420"/>
    </ligand>
</feature>
<keyword evidence="5 8" id="KW-0547">Nucleotide-binding</keyword>
<comment type="similarity">
    <text evidence="1 8">Belongs to the SELO family.</text>
</comment>
<keyword evidence="2 8" id="KW-0808">Transferase</keyword>
<gene>
    <name evidence="8" type="primary">ydiU</name>
    <name evidence="8" type="synonym">selO</name>
    <name evidence="10" type="ORF">GCM10023172_07410</name>
</gene>
<evidence type="ECO:0000256" key="6">
    <source>
        <dbReference type="ARBA" id="ARBA00022840"/>
    </source>
</evidence>
<dbReference type="NCBIfam" id="NF000658">
    <property type="entry name" value="PRK00029.1"/>
    <property type="match status" value="1"/>
</dbReference>
<keyword evidence="11" id="KW-1185">Reference proteome</keyword>
<feature type="binding site" evidence="8">
    <location>
        <position position="128"/>
    </location>
    <ligand>
        <name>ATP</name>
        <dbReference type="ChEBI" id="CHEBI:30616"/>
    </ligand>
</feature>
<dbReference type="InterPro" id="IPR003846">
    <property type="entry name" value="SelO"/>
</dbReference>
<proteinExistence type="inferred from homology"/>
<evidence type="ECO:0000256" key="8">
    <source>
        <dbReference type="HAMAP-Rule" id="MF_00692"/>
    </source>
</evidence>
<feature type="binding site" evidence="8">
    <location>
        <position position="140"/>
    </location>
    <ligand>
        <name>ATP</name>
        <dbReference type="ChEBI" id="CHEBI:30616"/>
    </ligand>
</feature>
<comment type="cofactor">
    <cofactor evidence="8">
        <name>Mg(2+)</name>
        <dbReference type="ChEBI" id="CHEBI:18420"/>
    </cofactor>
    <cofactor evidence="8">
        <name>Mn(2+)</name>
        <dbReference type="ChEBI" id="CHEBI:29035"/>
    </cofactor>
</comment>